<dbReference type="PANTHER" id="PTHR47642">
    <property type="entry name" value="ATP-DEPENDENT DNA HELICASE"/>
    <property type="match status" value="1"/>
</dbReference>
<dbReference type="Pfam" id="PF05970">
    <property type="entry name" value="PIF1"/>
    <property type="match status" value="1"/>
</dbReference>
<dbReference type="GO" id="GO:0043139">
    <property type="term" value="F:5'-3' DNA helicase activity"/>
    <property type="evidence" value="ECO:0007669"/>
    <property type="project" value="UniProtKB-EC"/>
</dbReference>
<organism evidence="18 19">
    <name type="scientific">Trypanosoma theileri</name>
    <dbReference type="NCBI Taxonomy" id="67003"/>
    <lineage>
        <taxon>Eukaryota</taxon>
        <taxon>Discoba</taxon>
        <taxon>Euglenozoa</taxon>
        <taxon>Kinetoplastea</taxon>
        <taxon>Metakinetoplastina</taxon>
        <taxon>Trypanosomatida</taxon>
        <taxon>Trypanosomatidae</taxon>
        <taxon>Trypanosoma</taxon>
    </lineage>
</organism>
<dbReference type="CDD" id="cd18809">
    <property type="entry name" value="SF1_C_RecD"/>
    <property type="match status" value="1"/>
</dbReference>
<evidence type="ECO:0000256" key="7">
    <source>
        <dbReference type="ARBA" id="ARBA00022806"/>
    </source>
</evidence>
<evidence type="ECO:0000313" key="18">
    <source>
        <dbReference type="EMBL" id="ORC88320.1"/>
    </source>
</evidence>
<dbReference type="Proteomes" id="UP000192257">
    <property type="component" value="Unassembled WGS sequence"/>
</dbReference>
<dbReference type="InterPro" id="IPR027417">
    <property type="entry name" value="P-loop_NTPase"/>
</dbReference>
<dbReference type="RefSeq" id="XP_028882386.1">
    <property type="nucleotide sequence ID" value="XM_029026271.1"/>
</dbReference>
<dbReference type="GO" id="GO:0006281">
    <property type="term" value="P:DNA repair"/>
    <property type="evidence" value="ECO:0007669"/>
    <property type="project" value="UniProtKB-KW"/>
</dbReference>
<keyword evidence="19" id="KW-1185">Reference proteome</keyword>
<dbReference type="GO" id="GO:0016887">
    <property type="term" value="F:ATP hydrolysis activity"/>
    <property type="evidence" value="ECO:0007669"/>
    <property type="project" value="RHEA"/>
</dbReference>
<evidence type="ECO:0000256" key="5">
    <source>
        <dbReference type="ARBA" id="ARBA00022763"/>
    </source>
</evidence>
<protein>
    <recommendedName>
        <fullName evidence="14">ATP-dependent DNA helicase</fullName>
        <ecNumber evidence="14">5.6.2.3</ecNumber>
    </recommendedName>
</protein>
<feature type="compositionally biased region" description="Low complexity" evidence="15">
    <location>
        <begin position="715"/>
        <end position="725"/>
    </location>
</feature>
<evidence type="ECO:0000256" key="3">
    <source>
        <dbReference type="ARBA" id="ARBA00011245"/>
    </source>
</evidence>
<dbReference type="OrthoDB" id="10050764at2759"/>
<keyword evidence="6 14" id="KW-0378">Hydrolase</keyword>
<comment type="similarity">
    <text evidence="2">Belongs to the helicase family. PIF1 subfamily.</text>
</comment>
<dbReference type="GO" id="GO:0005524">
    <property type="term" value="F:ATP binding"/>
    <property type="evidence" value="ECO:0007669"/>
    <property type="project" value="UniProtKB-KW"/>
</dbReference>
<dbReference type="Gene3D" id="3.40.50.300">
    <property type="entry name" value="P-loop containing nucleotide triphosphate hydrolases"/>
    <property type="match status" value="1"/>
</dbReference>
<dbReference type="EC" id="5.6.2.3" evidence="14"/>
<evidence type="ECO:0000259" key="16">
    <source>
        <dbReference type="Pfam" id="PF05970"/>
    </source>
</evidence>
<keyword evidence="5 14" id="KW-0227">DNA damage</keyword>
<reference evidence="18 19" key="1">
    <citation type="submission" date="2017-03" db="EMBL/GenBank/DDBJ databases">
        <title>An alternative strategy for trypanosome survival in the mammalian bloodstream revealed through genome and transcriptome analysis of the ubiquitous bovine parasite Trypanosoma (Megatrypanum) theileri.</title>
        <authorList>
            <person name="Kelly S."/>
            <person name="Ivens A."/>
            <person name="Mott A."/>
            <person name="O'Neill E."/>
            <person name="Emms D."/>
            <person name="Macleod O."/>
            <person name="Voorheis P."/>
            <person name="Matthews J."/>
            <person name="Matthews K."/>
            <person name="Carrington M."/>
        </authorList>
    </citation>
    <scope>NUCLEOTIDE SEQUENCE [LARGE SCALE GENOMIC DNA]</scope>
    <source>
        <strain evidence="18">Edinburgh</strain>
    </source>
</reference>
<evidence type="ECO:0000259" key="17">
    <source>
        <dbReference type="Pfam" id="PF21530"/>
    </source>
</evidence>
<keyword evidence="7 14" id="KW-0347">Helicase</keyword>
<dbReference type="GO" id="GO:0006310">
    <property type="term" value="P:DNA recombination"/>
    <property type="evidence" value="ECO:0007669"/>
    <property type="project" value="UniProtKB-KW"/>
</dbReference>
<name>A0A1X0NW19_9TRYP</name>
<dbReference type="STRING" id="67003.A0A1X0NW19"/>
<keyword evidence="9" id="KW-0238">DNA-binding</keyword>
<evidence type="ECO:0000256" key="15">
    <source>
        <dbReference type="SAM" id="MobiDB-lite"/>
    </source>
</evidence>
<comment type="subunit">
    <text evidence="3">Monomer.</text>
</comment>
<evidence type="ECO:0000256" key="6">
    <source>
        <dbReference type="ARBA" id="ARBA00022801"/>
    </source>
</evidence>
<dbReference type="GO" id="GO:0000723">
    <property type="term" value="P:telomere maintenance"/>
    <property type="evidence" value="ECO:0007669"/>
    <property type="project" value="InterPro"/>
</dbReference>
<feature type="compositionally biased region" description="Low complexity" evidence="15">
    <location>
        <begin position="697"/>
        <end position="707"/>
    </location>
</feature>
<dbReference type="InterPro" id="IPR049163">
    <property type="entry name" value="Pif1-like_2B_dom"/>
</dbReference>
<evidence type="ECO:0000256" key="14">
    <source>
        <dbReference type="RuleBase" id="RU363044"/>
    </source>
</evidence>
<dbReference type="Pfam" id="PF21530">
    <property type="entry name" value="Pif1_2B_dom"/>
    <property type="match status" value="1"/>
</dbReference>
<dbReference type="EMBL" id="NBCO01000017">
    <property type="protein sequence ID" value="ORC88320.1"/>
    <property type="molecule type" value="Genomic_DNA"/>
</dbReference>
<keyword evidence="11 14" id="KW-0234">DNA repair</keyword>
<dbReference type="AlphaFoldDB" id="A0A1X0NW19"/>
<dbReference type="InterPro" id="IPR010285">
    <property type="entry name" value="DNA_helicase_pif1-like_DEAD"/>
</dbReference>
<feature type="domain" description="DNA helicase Pif1-like 2B" evidence="17">
    <location>
        <begin position="615"/>
        <end position="643"/>
    </location>
</feature>
<dbReference type="GeneID" id="39986051"/>
<comment type="caution">
    <text evidence="18">The sequence shown here is derived from an EMBL/GenBank/DDBJ whole genome shotgun (WGS) entry which is preliminary data.</text>
</comment>
<comment type="cofactor">
    <cofactor evidence="1 14">
        <name>Mg(2+)</name>
        <dbReference type="ChEBI" id="CHEBI:18420"/>
    </cofactor>
</comment>
<evidence type="ECO:0000256" key="4">
    <source>
        <dbReference type="ARBA" id="ARBA00022741"/>
    </source>
</evidence>
<gene>
    <name evidence="18" type="ORF">TM35_000171920</name>
</gene>
<evidence type="ECO:0000256" key="1">
    <source>
        <dbReference type="ARBA" id="ARBA00001946"/>
    </source>
</evidence>
<evidence type="ECO:0000256" key="10">
    <source>
        <dbReference type="ARBA" id="ARBA00023172"/>
    </source>
</evidence>
<keyword evidence="8 14" id="KW-0067">ATP-binding</keyword>
<sequence>MKLRLTRLLLQRKPSPSVCTLLPLSAQGVHTAVGETLQNESNTSATHQHVWKSEEDTIDGINNKEKKKTLSPQYKYCKSTTVPQQQQREEKERREFCYSFEIPSSVSKISEETPIKTRKKEDKYKKSSKEDAFEGVDVPAEKEEVLRLALDGASLFIGGDAGTGKSFLLGYIRKHLESKNLRVAVTASTGIAALASGGNTFHGTFGVPVFSCDEKDLSSISLSSLIRYDADLLSTLDVIIVDEVSMLHAGYIEALDLAARAAPGRTPQLPFGGIQVILSGDFMQLMHGNTGKKSARESIICSGVERKDKDIQTSLITPPKDSNVSNNGKHYKNDTDQIEKIGFNRNGSNYSVKNRRRLLRYYHTRPLFESPVFQKCLIHIWLNEPSRHIEDVDFLNDLRKLRRGILTYRLSRSAILNPADPNAIHLFPTRRAVSAFNDAKMFKLEGEERCFRSELQVTSSTNPNGNSISATSKRSRKMHSEILVIHFHSKSFHSVNWRRRAEEFVCNLSSQCELKDTFNLMIPPVSSRHARHLSVYVRFTEEVKGGAVKAMFTLQSAIANHFQGNSKEAAAARKLWGNVFIEVRQGDYMERFMRSALERRYAKIIQNDHVLQHKRLKIGCRVMLLRNLNTQYVNGSLGTVVSFQSLRHVRHLVPTELKVLLSWKEYTVLREQKPNSTSNALEKTNLGADALLLLPSENNNNDMSKNNENNKSESSDVINDYNDSNNNNDDIVIPVVKMDSDGKEVAIPFISVPLLEGWREGFCAVRITVMPITPAYAYTVHKIQGLTFDHPILFDGSGFFPCDHLIYVAASRVRRFSQFRMINVSPQMISVNRDAQQFVSSVPSAEKGAARWKRWKNTTKQFSETEMSSQELSLFRATWKVHPSSISKSK</sequence>
<evidence type="ECO:0000256" key="13">
    <source>
        <dbReference type="ARBA" id="ARBA00048954"/>
    </source>
</evidence>
<evidence type="ECO:0000256" key="9">
    <source>
        <dbReference type="ARBA" id="ARBA00023125"/>
    </source>
</evidence>
<accession>A0A1X0NW19</accession>
<evidence type="ECO:0000313" key="19">
    <source>
        <dbReference type="Proteomes" id="UP000192257"/>
    </source>
</evidence>
<feature type="region of interest" description="Disordered" evidence="15">
    <location>
        <begin position="697"/>
        <end position="725"/>
    </location>
</feature>
<evidence type="ECO:0000256" key="12">
    <source>
        <dbReference type="ARBA" id="ARBA00023235"/>
    </source>
</evidence>
<dbReference type="SUPFAM" id="SSF52540">
    <property type="entry name" value="P-loop containing nucleoside triphosphate hydrolases"/>
    <property type="match status" value="2"/>
</dbReference>
<comment type="catalytic activity">
    <reaction evidence="13 14">
        <text>ATP + H2O = ADP + phosphate + H(+)</text>
        <dbReference type="Rhea" id="RHEA:13065"/>
        <dbReference type="ChEBI" id="CHEBI:15377"/>
        <dbReference type="ChEBI" id="CHEBI:15378"/>
        <dbReference type="ChEBI" id="CHEBI:30616"/>
        <dbReference type="ChEBI" id="CHEBI:43474"/>
        <dbReference type="ChEBI" id="CHEBI:456216"/>
        <dbReference type="EC" id="5.6.2.3"/>
    </reaction>
</comment>
<keyword evidence="12" id="KW-0413">Isomerase</keyword>
<dbReference type="PANTHER" id="PTHR47642:SF5">
    <property type="entry name" value="ATP-DEPENDENT DNA HELICASE"/>
    <property type="match status" value="1"/>
</dbReference>
<dbReference type="VEuPathDB" id="TriTrypDB:TM35_000171920"/>
<dbReference type="InterPro" id="IPR051055">
    <property type="entry name" value="PIF1_helicase"/>
</dbReference>
<keyword evidence="4 14" id="KW-0547">Nucleotide-binding</keyword>
<keyword evidence="10 14" id="KW-0233">DNA recombination</keyword>
<evidence type="ECO:0000256" key="2">
    <source>
        <dbReference type="ARBA" id="ARBA00009781"/>
    </source>
</evidence>
<evidence type="ECO:0000256" key="8">
    <source>
        <dbReference type="ARBA" id="ARBA00022840"/>
    </source>
</evidence>
<evidence type="ECO:0000256" key="11">
    <source>
        <dbReference type="ARBA" id="ARBA00023204"/>
    </source>
</evidence>
<feature type="domain" description="DNA helicase Pif1-like DEAD-box helicase" evidence="16">
    <location>
        <begin position="150"/>
        <end position="303"/>
    </location>
</feature>
<proteinExistence type="inferred from homology"/>